<keyword evidence="5 6" id="KW-0472">Membrane</keyword>
<dbReference type="SUPFAM" id="SSF52833">
    <property type="entry name" value="Thioredoxin-like"/>
    <property type="match status" value="1"/>
</dbReference>
<dbReference type="InterPro" id="IPR003834">
    <property type="entry name" value="Cyt_c_assmbl_TM_dom"/>
</dbReference>
<dbReference type="EMBL" id="WTYX01000001">
    <property type="protein sequence ID" value="MXO90810.1"/>
    <property type="molecule type" value="Genomic_DNA"/>
</dbReference>
<dbReference type="InterPro" id="IPR036249">
    <property type="entry name" value="Thioredoxin-like_sf"/>
</dbReference>
<evidence type="ECO:0000256" key="7">
    <source>
        <dbReference type="SAM" id="SignalP"/>
    </source>
</evidence>
<feature type="signal peptide" evidence="7">
    <location>
        <begin position="1"/>
        <end position="27"/>
    </location>
</feature>
<evidence type="ECO:0000313" key="10">
    <source>
        <dbReference type="EMBL" id="MXO90810.1"/>
    </source>
</evidence>
<feature type="transmembrane region" description="Helical" evidence="6">
    <location>
        <begin position="494"/>
        <end position="511"/>
    </location>
</feature>
<gene>
    <name evidence="10" type="ORF">GRI41_08260</name>
</gene>
<comment type="caution">
    <text evidence="10">The sequence shown here is derived from an EMBL/GenBank/DDBJ whole genome shotgun (WGS) entry which is preliminary data.</text>
</comment>
<evidence type="ECO:0000256" key="5">
    <source>
        <dbReference type="ARBA" id="ARBA00023136"/>
    </source>
</evidence>
<organism evidence="10 11">
    <name type="scientific">Pontixanthobacter aquaemixtae</name>
    <dbReference type="NCBI Taxonomy" id="1958940"/>
    <lineage>
        <taxon>Bacteria</taxon>
        <taxon>Pseudomonadati</taxon>
        <taxon>Pseudomonadota</taxon>
        <taxon>Alphaproteobacteria</taxon>
        <taxon>Sphingomonadales</taxon>
        <taxon>Erythrobacteraceae</taxon>
        <taxon>Pontixanthobacter</taxon>
    </lineage>
</organism>
<feature type="transmembrane region" description="Helical" evidence="6">
    <location>
        <begin position="382"/>
        <end position="403"/>
    </location>
</feature>
<dbReference type="InterPro" id="IPR028250">
    <property type="entry name" value="DsbDN"/>
</dbReference>
<sequence>MPAIRHLAHRIAALCLLLAFLASGQFAPAQNIPGHGNNIEAALLAEGPAQPGEEIVLALHFTPISGEWHGYWQNPGDAGYGMTLEWDLPDGWKAGEPQYPVPQRLLIGDLMNHIYEGPYAVLVPVKVPESAASGTLTNIALDAQWLACTDKICVPEQGRLELAIPIGGDAAADERVMRWRAAVPPELDSTGLFEIAGETLRISLPIPADFAVDDPHIFIAERDLGDGLAPAYAAEQEYSREGDRLIAEVSLNLLELPEGSEIEFAPRPETISGILALGDGSGLQFSAQAGAVPAIETISLISLLLAAIAGGLILNIMPCVFPILSLKALSLARSGASEDTARKEGVAYSIGVILACVALGGIMLALRAAGQQVGWAFQLQEPAVVVALLVLALAITANLAGVFELPAVSITRKGEPASAFATGLLAAVAATPCTSPFMAAALGAALLLPTVQALTLFAALGFGLALPFLLIGFFPPLRRILPKPGAWMERFRKLMAIPMGLTALALIWLVSRLGGQGFALVTMVLLIGLFIALAVVGRLQKAGKMAWPAFGLIAAPFLIFAAFALPASYSTAAVRSAPSILNPIDFSADALSNARKSGRPVFVWMTADWCVSCKLNESVAIEREATRAAFEKAGVIAIRGDWTIRENPVISSYLTQQGVAGIPLYVWYAPGKEGEHLPQILTPDSLVTLAQQYQLETAGTPQSAPPDAGSHSE</sequence>
<dbReference type="AlphaFoldDB" id="A0A844ZUL3"/>
<feature type="transmembrane region" description="Helical" evidence="6">
    <location>
        <begin position="345"/>
        <end position="370"/>
    </location>
</feature>
<dbReference type="OrthoDB" id="9811036at2"/>
<protein>
    <submittedName>
        <fullName evidence="10">Thiol:disulfide interchange protein</fullName>
    </submittedName>
</protein>
<dbReference type="Pfam" id="PF13899">
    <property type="entry name" value="Thioredoxin_7"/>
    <property type="match status" value="1"/>
</dbReference>
<comment type="subcellular location">
    <subcellularLocation>
        <location evidence="1">Membrane</location>
        <topology evidence="1">Multi-pass membrane protein</topology>
    </subcellularLocation>
</comment>
<dbReference type="PANTHER" id="PTHR32234:SF3">
    <property type="entry name" value="SUPPRESSION OF COPPER SENSITIVITY PROTEIN"/>
    <property type="match status" value="1"/>
</dbReference>
<evidence type="ECO:0000256" key="6">
    <source>
        <dbReference type="SAM" id="Phobius"/>
    </source>
</evidence>
<keyword evidence="4 6" id="KW-1133">Transmembrane helix</keyword>
<keyword evidence="11" id="KW-1185">Reference proteome</keyword>
<feature type="transmembrane region" description="Helical" evidence="6">
    <location>
        <begin position="517"/>
        <end position="537"/>
    </location>
</feature>
<dbReference type="Pfam" id="PF11412">
    <property type="entry name" value="DsbD_N"/>
    <property type="match status" value="1"/>
</dbReference>
<keyword evidence="7" id="KW-0732">Signal</keyword>
<evidence type="ECO:0000256" key="2">
    <source>
        <dbReference type="ARBA" id="ARBA00022692"/>
    </source>
</evidence>
<keyword evidence="3" id="KW-0201">Cytochrome c-type biogenesis</keyword>
<dbReference type="CDD" id="cd02953">
    <property type="entry name" value="DsbDgamma"/>
    <property type="match status" value="1"/>
</dbReference>
<keyword evidence="2 6" id="KW-0812">Transmembrane</keyword>
<dbReference type="Proteomes" id="UP000442714">
    <property type="component" value="Unassembled WGS sequence"/>
</dbReference>
<dbReference type="RefSeq" id="WP_160604360.1">
    <property type="nucleotide sequence ID" value="NZ_WTYX01000001.1"/>
</dbReference>
<evidence type="ECO:0000256" key="3">
    <source>
        <dbReference type="ARBA" id="ARBA00022748"/>
    </source>
</evidence>
<feature type="transmembrane region" description="Helical" evidence="6">
    <location>
        <begin position="549"/>
        <end position="569"/>
    </location>
</feature>
<dbReference type="PANTHER" id="PTHR32234">
    <property type="entry name" value="THIOL:DISULFIDE INTERCHANGE PROTEIN DSBD"/>
    <property type="match status" value="1"/>
</dbReference>
<dbReference type="InterPro" id="IPR035671">
    <property type="entry name" value="DsbD_gamma"/>
</dbReference>
<feature type="chain" id="PRO_5032353450" evidence="7">
    <location>
        <begin position="28"/>
        <end position="713"/>
    </location>
</feature>
<feature type="domain" description="Thiol:disulfide interchange protein DsbD N-terminal" evidence="9">
    <location>
        <begin position="42"/>
        <end position="162"/>
    </location>
</feature>
<evidence type="ECO:0000259" key="9">
    <source>
        <dbReference type="Pfam" id="PF11412"/>
    </source>
</evidence>
<evidence type="ECO:0000256" key="4">
    <source>
        <dbReference type="ARBA" id="ARBA00022989"/>
    </source>
</evidence>
<dbReference type="GO" id="GO:0015035">
    <property type="term" value="F:protein-disulfide reductase activity"/>
    <property type="evidence" value="ECO:0007669"/>
    <property type="project" value="TreeGrafter"/>
</dbReference>
<dbReference type="GO" id="GO:0017004">
    <property type="term" value="P:cytochrome complex assembly"/>
    <property type="evidence" value="ECO:0007669"/>
    <property type="project" value="UniProtKB-KW"/>
</dbReference>
<feature type="domain" description="Cytochrome C biogenesis protein transmembrane" evidence="8">
    <location>
        <begin position="303"/>
        <end position="512"/>
    </location>
</feature>
<accession>A0A844ZUL3</accession>
<feature type="transmembrane region" description="Helical" evidence="6">
    <location>
        <begin position="454"/>
        <end position="474"/>
    </location>
</feature>
<feature type="transmembrane region" description="Helical" evidence="6">
    <location>
        <begin position="300"/>
        <end position="324"/>
    </location>
</feature>
<evidence type="ECO:0000313" key="11">
    <source>
        <dbReference type="Proteomes" id="UP000442714"/>
    </source>
</evidence>
<dbReference type="Pfam" id="PF02683">
    <property type="entry name" value="DsbD_TM"/>
    <property type="match status" value="1"/>
</dbReference>
<feature type="transmembrane region" description="Helical" evidence="6">
    <location>
        <begin position="424"/>
        <end position="448"/>
    </location>
</feature>
<evidence type="ECO:0000259" key="8">
    <source>
        <dbReference type="Pfam" id="PF02683"/>
    </source>
</evidence>
<evidence type="ECO:0000256" key="1">
    <source>
        <dbReference type="ARBA" id="ARBA00004141"/>
    </source>
</evidence>
<reference evidence="10 11" key="1">
    <citation type="submission" date="2019-12" db="EMBL/GenBank/DDBJ databases">
        <title>Genomic-based taxomic classification of the family Erythrobacteraceae.</title>
        <authorList>
            <person name="Xu L."/>
        </authorList>
    </citation>
    <scope>NUCLEOTIDE SEQUENCE [LARGE SCALE GENOMIC DNA]</scope>
    <source>
        <strain evidence="10 11">KCTC 52763</strain>
    </source>
</reference>
<dbReference type="GO" id="GO:0045454">
    <property type="term" value="P:cell redox homeostasis"/>
    <property type="evidence" value="ECO:0007669"/>
    <property type="project" value="TreeGrafter"/>
</dbReference>
<dbReference type="Gene3D" id="3.40.30.10">
    <property type="entry name" value="Glutaredoxin"/>
    <property type="match status" value="1"/>
</dbReference>
<dbReference type="GO" id="GO:0016020">
    <property type="term" value="C:membrane"/>
    <property type="evidence" value="ECO:0007669"/>
    <property type="project" value="UniProtKB-SubCell"/>
</dbReference>
<proteinExistence type="predicted"/>
<name>A0A844ZUL3_9SPHN</name>